<dbReference type="InterPro" id="IPR015943">
    <property type="entry name" value="WD40/YVTN_repeat-like_dom_sf"/>
</dbReference>
<evidence type="ECO:0000313" key="5">
    <source>
        <dbReference type="Proteomes" id="UP000504617"/>
    </source>
</evidence>
<reference evidence="6 7" key="1">
    <citation type="submission" date="2025-04" db="UniProtKB">
        <authorList>
            <consortium name="RefSeq"/>
        </authorList>
    </citation>
    <scope>IDENTIFICATION</scope>
    <source>
        <tissue evidence="6 7">Skeletal muscle</tissue>
    </source>
</reference>
<proteinExistence type="predicted"/>
<dbReference type="GeneID" id="106543853"/>
<dbReference type="AlphaFoldDB" id="A0A6I9XI41"/>
<dbReference type="RefSeq" id="XP_013915425.1">
    <property type="nucleotide sequence ID" value="XM_014059950.1"/>
</dbReference>
<dbReference type="GO" id="GO:0071526">
    <property type="term" value="P:semaphorin-plexin signaling pathway"/>
    <property type="evidence" value="ECO:0007669"/>
    <property type="project" value="TreeGrafter"/>
</dbReference>
<feature type="transmembrane region" description="Helical" evidence="3">
    <location>
        <begin position="61"/>
        <end position="83"/>
    </location>
</feature>
<dbReference type="GO" id="GO:0007411">
    <property type="term" value="P:axon guidance"/>
    <property type="evidence" value="ECO:0007669"/>
    <property type="project" value="TreeGrafter"/>
</dbReference>
<dbReference type="GO" id="GO:0005615">
    <property type="term" value="C:extracellular space"/>
    <property type="evidence" value="ECO:0007669"/>
    <property type="project" value="TreeGrafter"/>
</dbReference>
<evidence type="ECO:0000256" key="1">
    <source>
        <dbReference type="ARBA" id="ARBA00023180"/>
    </source>
</evidence>
<dbReference type="InterPro" id="IPR001627">
    <property type="entry name" value="Semap_dom"/>
</dbReference>
<evidence type="ECO:0000313" key="6">
    <source>
        <dbReference type="RefSeq" id="XP_013915424.1"/>
    </source>
</evidence>
<evidence type="ECO:0000256" key="3">
    <source>
        <dbReference type="SAM" id="Phobius"/>
    </source>
</evidence>
<dbReference type="GO" id="GO:0045499">
    <property type="term" value="F:chemorepellent activity"/>
    <property type="evidence" value="ECO:0007669"/>
    <property type="project" value="TreeGrafter"/>
</dbReference>
<name>A0A6I9XI41_9SAUR</name>
<dbReference type="GO" id="GO:0001755">
    <property type="term" value="P:neural crest cell migration"/>
    <property type="evidence" value="ECO:0007669"/>
    <property type="project" value="TreeGrafter"/>
</dbReference>
<keyword evidence="3" id="KW-1133">Transmembrane helix</keyword>
<dbReference type="GO" id="GO:0030215">
    <property type="term" value="F:semaphorin receptor binding"/>
    <property type="evidence" value="ECO:0007669"/>
    <property type="project" value="InterPro"/>
</dbReference>
<sequence length="204" mass="23719">MFVGRSDPIIDLCKHLGEKSTAYLIGFLYLHKLFKLKGRFFFCQMNVLLLHLPIYNCKTKFFDMALALYGIMSLYLGMSVALGPMPRISWEHKEVHLVHFQDPEISNYSTLLLDEDRDILYVGAREVIFALNSFNIVEIKEEVFWKVTEDKKTKCAEKGKSKQTECLNYVRVLQYLNDTLLYVCGTNAFQPICDHLVSVRIKFI</sequence>
<dbReference type="RefSeq" id="XP_013915424.1">
    <property type="nucleotide sequence ID" value="XM_014059949.1"/>
</dbReference>
<evidence type="ECO:0000259" key="4">
    <source>
        <dbReference type="PROSITE" id="PS51004"/>
    </source>
</evidence>
<dbReference type="KEGG" id="tsr:106543853"/>
<keyword evidence="3" id="KW-0812">Transmembrane</keyword>
<dbReference type="SUPFAM" id="SSF101912">
    <property type="entry name" value="Sema domain"/>
    <property type="match status" value="1"/>
</dbReference>
<comment type="caution">
    <text evidence="2">Lacks conserved residue(s) required for the propagation of feature annotation.</text>
</comment>
<dbReference type="Gene3D" id="2.130.10.10">
    <property type="entry name" value="YVTN repeat-like/Quinoprotein amine dehydrogenase"/>
    <property type="match status" value="1"/>
</dbReference>
<dbReference type="PANTHER" id="PTHR11036">
    <property type="entry name" value="SEMAPHORIN"/>
    <property type="match status" value="1"/>
</dbReference>
<dbReference type="Proteomes" id="UP000504617">
    <property type="component" value="Unplaced"/>
</dbReference>
<dbReference type="GO" id="GO:0005886">
    <property type="term" value="C:plasma membrane"/>
    <property type="evidence" value="ECO:0007669"/>
    <property type="project" value="TreeGrafter"/>
</dbReference>
<accession>A0A6I9XI41</accession>
<keyword evidence="5" id="KW-1185">Reference proteome</keyword>
<evidence type="ECO:0000313" key="7">
    <source>
        <dbReference type="RefSeq" id="XP_013915425.1"/>
    </source>
</evidence>
<organism evidence="5 6">
    <name type="scientific">Thamnophis sirtalis</name>
    <dbReference type="NCBI Taxonomy" id="35019"/>
    <lineage>
        <taxon>Eukaryota</taxon>
        <taxon>Metazoa</taxon>
        <taxon>Chordata</taxon>
        <taxon>Craniata</taxon>
        <taxon>Vertebrata</taxon>
        <taxon>Euteleostomi</taxon>
        <taxon>Lepidosauria</taxon>
        <taxon>Squamata</taxon>
        <taxon>Bifurcata</taxon>
        <taxon>Unidentata</taxon>
        <taxon>Episquamata</taxon>
        <taxon>Toxicofera</taxon>
        <taxon>Serpentes</taxon>
        <taxon>Colubroidea</taxon>
        <taxon>Colubridae</taxon>
        <taxon>Natricinae</taxon>
        <taxon>Thamnophis</taxon>
    </lineage>
</organism>
<protein>
    <submittedName>
        <fullName evidence="6 7">Semaphorin-4D-like</fullName>
    </submittedName>
</protein>
<dbReference type="OrthoDB" id="9988752at2759"/>
<feature type="domain" description="Sema" evidence="4">
    <location>
        <begin position="77"/>
        <end position="204"/>
    </location>
</feature>
<dbReference type="GO" id="GO:0043931">
    <property type="term" value="P:ossification involved in bone maturation"/>
    <property type="evidence" value="ECO:0007669"/>
    <property type="project" value="TreeGrafter"/>
</dbReference>
<dbReference type="InterPro" id="IPR036352">
    <property type="entry name" value="Semap_dom_sf"/>
</dbReference>
<dbReference type="GO" id="GO:0000122">
    <property type="term" value="P:negative regulation of transcription by RNA polymerase II"/>
    <property type="evidence" value="ECO:0007669"/>
    <property type="project" value="TreeGrafter"/>
</dbReference>
<keyword evidence="1" id="KW-0325">Glycoprotein</keyword>
<dbReference type="GO" id="GO:0030335">
    <property type="term" value="P:positive regulation of cell migration"/>
    <property type="evidence" value="ECO:0007669"/>
    <property type="project" value="TreeGrafter"/>
</dbReference>
<gene>
    <name evidence="6 7" type="primary">LOC106543853</name>
</gene>
<keyword evidence="3" id="KW-0472">Membrane</keyword>
<dbReference type="PANTHER" id="PTHR11036:SF18">
    <property type="entry name" value="SEMAPHORIN-4D"/>
    <property type="match status" value="1"/>
</dbReference>
<evidence type="ECO:0000256" key="2">
    <source>
        <dbReference type="PROSITE-ProRule" id="PRU00352"/>
    </source>
</evidence>
<dbReference type="InterPro" id="IPR027231">
    <property type="entry name" value="Semaphorin"/>
</dbReference>
<dbReference type="PROSITE" id="PS51004">
    <property type="entry name" value="SEMA"/>
    <property type="match status" value="1"/>
</dbReference>